<gene>
    <name evidence="3" type="ordered locus">bpr_I0098</name>
</gene>
<dbReference type="Proteomes" id="UP000001299">
    <property type="component" value="Chromosome 1"/>
</dbReference>
<dbReference type="InterPro" id="IPR002035">
    <property type="entry name" value="VWF_A"/>
</dbReference>
<evidence type="ECO:0000313" key="4">
    <source>
        <dbReference type="Proteomes" id="UP000001299"/>
    </source>
</evidence>
<evidence type="ECO:0000256" key="1">
    <source>
        <dbReference type="SAM" id="SignalP"/>
    </source>
</evidence>
<dbReference type="Gene3D" id="3.40.50.410">
    <property type="entry name" value="von Willebrand factor, type A domain"/>
    <property type="match status" value="1"/>
</dbReference>
<dbReference type="EMBL" id="CP001810">
    <property type="protein sequence ID" value="ADL32849.1"/>
    <property type="molecule type" value="Genomic_DNA"/>
</dbReference>
<dbReference type="SUPFAM" id="SSF53850">
    <property type="entry name" value="Periplasmic binding protein-like II"/>
    <property type="match status" value="1"/>
</dbReference>
<keyword evidence="1" id="KW-0732">Signal</keyword>
<dbReference type="KEGG" id="bpb:bpr_I0098"/>
<dbReference type="SMART" id="SM00327">
    <property type="entry name" value="VWA"/>
    <property type="match status" value="1"/>
</dbReference>
<feature type="signal peptide" evidence="1">
    <location>
        <begin position="1"/>
        <end position="23"/>
    </location>
</feature>
<keyword evidence="4" id="KW-1185">Reference proteome</keyword>
<evidence type="ECO:0000313" key="3">
    <source>
        <dbReference type="EMBL" id="ADL32849.1"/>
    </source>
</evidence>
<dbReference type="STRING" id="515622.bpr_I0098"/>
<evidence type="ECO:0000259" key="2">
    <source>
        <dbReference type="PROSITE" id="PS50234"/>
    </source>
</evidence>
<protein>
    <submittedName>
        <fullName evidence="3">von Willebrand factor type A domain-containing protein</fullName>
    </submittedName>
</protein>
<dbReference type="AlphaFoldDB" id="E0RUF9"/>
<dbReference type="Pfam" id="PF00092">
    <property type="entry name" value="VWA"/>
    <property type="match status" value="1"/>
</dbReference>
<proteinExistence type="predicted"/>
<dbReference type="SUPFAM" id="SSF53300">
    <property type="entry name" value="vWA-like"/>
    <property type="match status" value="1"/>
</dbReference>
<dbReference type="InterPro" id="IPR036465">
    <property type="entry name" value="vWFA_dom_sf"/>
</dbReference>
<dbReference type="Gene3D" id="3.40.190.10">
    <property type="entry name" value="Periplasmic binding protein-like II"/>
    <property type="match status" value="2"/>
</dbReference>
<accession>E0RUF9</accession>
<dbReference type="Pfam" id="PF13531">
    <property type="entry name" value="SBP_bac_11"/>
    <property type="match status" value="1"/>
</dbReference>
<sequence>MKKSKFLKGVLSAVLALSLTACSNNVTNNTTLNNALSYDDAVTELGTFYRKINPSTVPARLDVDMAEASVADSLADIDTFDMMLTGNGSLNLEIAAPSEFSGKSYPDEWLVAVGQKFNKAGYTVNGKSVSVSIRKISSGETLTYITEGGYQPDLYIPSNEMWGEMLVANGIKANKLTDRIAGNTAGILMSKEVYDSYTEKYGEVTMDGVLKAAIAGDMVFAYTNPYTSATGMNILCSMLHAFDNENPLSDNAVDQLVQYQNNAPTAAYTTSILKESASKGIIDAMVMEEQTYINTPELKNYVYTPAGVRHDHPVYAFPWTDEDELEAAKMFVDFCLTSDSQSMATERGFNLHEDYVSEDYGMTGSDFLSAQKVWKTNKNGTRPTIAVFVTDISGSMNGTRIKSLKNSLLSTMQYIDSSSYIGLVSYSDKVYINLPIAQFDNKQRAYFSGAVKDLDVGGQTATYDAVLVGMQMLMEKSKEVPDANMMLFVLSDGAQNAGFELKRITPIVGGLGISVYTIGYEMTDSDKEDLKALSEINEAVCIDADTEDIVNELRNLFNVNM</sequence>
<organism evidence="3 4">
    <name type="scientific">Butyrivibrio proteoclasticus (strain ATCC 51982 / DSM 14932 / B316)</name>
    <name type="common">Clostridium proteoclasticum</name>
    <dbReference type="NCBI Taxonomy" id="515622"/>
    <lineage>
        <taxon>Bacteria</taxon>
        <taxon>Bacillati</taxon>
        <taxon>Bacillota</taxon>
        <taxon>Clostridia</taxon>
        <taxon>Lachnospirales</taxon>
        <taxon>Lachnospiraceae</taxon>
        <taxon>Butyrivibrio</taxon>
    </lineage>
</organism>
<dbReference type="InterPro" id="IPR051266">
    <property type="entry name" value="CLCR"/>
</dbReference>
<feature type="domain" description="VWFA" evidence="2">
    <location>
        <begin position="385"/>
        <end position="557"/>
    </location>
</feature>
<dbReference type="RefSeq" id="WP_013279508.1">
    <property type="nucleotide sequence ID" value="NC_014387.1"/>
</dbReference>
<dbReference type="eggNOG" id="COG2304">
    <property type="taxonomic scope" value="Bacteria"/>
</dbReference>
<dbReference type="PROSITE" id="PS50234">
    <property type="entry name" value="VWFA"/>
    <property type="match status" value="1"/>
</dbReference>
<dbReference type="PANTHER" id="PTHR10579:SF43">
    <property type="entry name" value="ZINC FINGER (C3HC4-TYPE RING FINGER) FAMILY PROTEIN"/>
    <property type="match status" value="1"/>
</dbReference>
<dbReference type="PANTHER" id="PTHR10579">
    <property type="entry name" value="CALCIUM-ACTIVATED CHLORIDE CHANNEL REGULATOR"/>
    <property type="match status" value="1"/>
</dbReference>
<feature type="chain" id="PRO_5039662166" evidence="1">
    <location>
        <begin position="24"/>
        <end position="561"/>
    </location>
</feature>
<dbReference type="PROSITE" id="PS51257">
    <property type="entry name" value="PROKAR_LIPOPROTEIN"/>
    <property type="match status" value="1"/>
</dbReference>
<dbReference type="HOGENOM" id="CLU_484711_0_0_9"/>
<dbReference type="eggNOG" id="COG1840">
    <property type="taxonomic scope" value="Bacteria"/>
</dbReference>
<reference evidence="3 4" key="1">
    <citation type="journal article" date="2010" name="PLoS ONE">
        <title>The glycobiome of the rumen bacterium Butyrivibrio proteoclasticus B316(T) highlights adaptation to a polysaccharide-rich environment.</title>
        <authorList>
            <person name="Kelly W.J."/>
            <person name="Leahy S.C."/>
            <person name="Altermann E."/>
            <person name="Yeoman C.J."/>
            <person name="Dunne J.C."/>
            <person name="Kong Z."/>
            <person name="Pacheco D.M."/>
            <person name="Li D."/>
            <person name="Noel S.J."/>
            <person name="Moon C.D."/>
            <person name="Cookson A.L."/>
            <person name="Attwood G.T."/>
        </authorList>
    </citation>
    <scope>NUCLEOTIDE SEQUENCE [LARGE SCALE GENOMIC DNA]</scope>
    <source>
        <strain evidence="4">ATCC 51982 / DSM 14932 / B316</strain>
    </source>
</reference>
<dbReference type="CDD" id="cd00198">
    <property type="entry name" value="vWFA"/>
    <property type="match status" value="1"/>
</dbReference>
<name>E0RUF9_BUTPB</name>